<dbReference type="UniPathway" id="UPA00219"/>
<feature type="domain" description="Penicillin-binding protein transpeptidase" evidence="29">
    <location>
        <begin position="368"/>
        <end position="609"/>
    </location>
</feature>
<feature type="compositionally biased region" description="Polar residues" evidence="27">
    <location>
        <begin position="692"/>
        <end position="702"/>
    </location>
</feature>
<keyword evidence="22" id="KW-0961">Cell wall biogenesis/degradation</keyword>
<dbReference type="InterPro" id="IPR012338">
    <property type="entry name" value="Beta-lactam/transpept-like"/>
</dbReference>
<sequence length="750" mass="85228">MKKKKHKKKKIIVWSVLVFFSFLTIMIVLNINEIKQIIYLYNDANTKVESISENTFKSRETSYIYDNKKNVINKLYDSKDVDYIPYNKIPELATQAFIAIEDKDFFKHHGVSIKAIGRAAYSIIKNQGEITQGGSTITQQLVKNVFLTQEQSMNRKIEEMFIALKLEHMYSKEQILEFYINNIYFDNNAYGMESASKKYFNKDISDLDLSQIAFLAAIPNNPEYYNPLKNENNTIERRNLILSNMKDLNFITDSQYNSAVSEDIVLNPEKSYKKQNSINSYALFSAAQALMSTKGFTFKNDFKDSSEQADYNNKYSELYTQCTNELYKNGYRIYTSIDLDKQSLLQQTIDEKLSSFTEKQNGIYSLQGAAVTIDNKTGNVVAIVGGRSSDKNDFLNRGFQSYRQPGSSIKPLIVYTPAFEKEYSPSSIIVDQYIEGGPHNDDNKYEGAVNLRYATQRSINTVAYQLFQKITPNYGLSFLKNMDFKKIDSRDYNLAASLGGLTKGVSPLEMASAYSTLERGGQFISPSCITEITDSSGNTIYKNDAKTKDVYSKDAAYLMTDVLKGVLEEPFGTGYNIKLSNMTAAGKTGTTDDSKDGWFCGYTPYYTTSIWVGYDKPKTLDNLFGATYPGGIWHSYMEQINADLSNIDFEKPDTIKEAYVNKYTGKRVDNNYPGAVKELFSQNNLPPYDGNNYKNTTDTQKNVPYKNNKKSDKMSSVDTNTDINTESNYTVPYSTENKPNENNTIENKSN</sequence>
<evidence type="ECO:0000256" key="18">
    <source>
        <dbReference type="ARBA" id="ARBA00022989"/>
    </source>
</evidence>
<reference evidence="31 32" key="1">
    <citation type="submission" date="2020-06" db="EMBL/GenBank/DDBJ databases">
        <title>Complete Genome Sequence of Clostridium muelleri sp. nov. P21T, an Acid-Alcohol Producing Acetogen Isolated from Old Hay.</title>
        <authorList>
            <person name="Duncan K.E."/>
            <person name="Tanner R.S."/>
        </authorList>
    </citation>
    <scope>NUCLEOTIDE SEQUENCE [LARGE SCALE GENOMIC DNA]</scope>
    <source>
        <strain evidence="31 32">P21</strain>
    </source>
</reference>
<organism evidence="31 32">
    <name type="scientific">Clostridium muellerianum</name>
    <dbReference type="NCBI Taxonomy" id="2716538"/>
    <lineage>
        <taxon>Bacteria</taxon>
        <taxon>Bacillati</taxon>
        <taxon>Bacillota</taxon>
        <taxon>Clostridia</taxon>
        <taxon>Eubacteriales</taxon>
        <taxon>Clostridiaceae</taxon>
        <taxon>Clostridium</taxon>
    </lineage>
</organism>
<dbReference type="InterPro" id="IPR001460">
    <property type="entry name" value="PCN-bd_Tpept"/>
</dbReference>
<evidence type="ECO:0000256" key="4">
    <source>
        <dbReference type="ARBA" id="ARBA00007090"/>
    </source>
</evidence>
<evidence type="ECO:0000256" key="17">
    <source>
        <dbReference type="ARBA" id="ARBA00022984"/>
    </source>
</evidence>
<evidence type="ECO:0000256" key="6">
    <source>
        <dbReference type="ARBA" id="ARBA00012448"/>
    </source>
</evidence>
<keyword evidence="18 28" id="KW-1133">Transmembrane helix</keyword>
<accession>A0A7Y0EH97</accession>
<dbReference type="GO" id="GO:0005886">
    <property type="term" value="C:plasma membrane"/>
    <property type="evidence" value="ECO:0007669"/>
    <property type="project" value="UniProtKB-SubCell"/>
</dbReference>
<evidence type="ECO:0000256" key="22">
    <source>
        <dbReference type="ARBA" id="ARBA00023316"/>
    </source>
</evidence>
<dbReference type="Pfam" id="PF00912">
    <property type="entry name" value="Transgly"/>
    <property type="match status" value="1"/>
</dbReference>
<evidence type="ECO:0000256" key="16">
    <source>
        <dbReference type="ARBA" id="ARBA00022968"/>
    </source>
</evidence>
<dbReference type="SUPFAM" id="SSF56601">
    <property type="entry name" value="beta-lactamase/transpeptidase-like"/>
    <property type="match status" value="1"/>
</dbReference>
<evidence type="ECO:0000256" key="9">
    <source>
        <dbReference type="ARBA" id="ARBA00022645"/>
    </source>
</evidence>
<dbReference type="AlphaFoldDB" id="A0A7Y0EH97"/>
<feature type="transmembrane region" description="Helical" evidence="28">
    <location>
        <begin position="12"/>
        <end position="31"/>
    </location>
</feature>
<comment type="catalytic activity">
    <reaction evidence="23">
        <text>Preferential cleavage: (Ac)2-L-Lys-D-Ala-|-D-Ala. Also transpeptidation of peptidyl-alanyl moieties that are N-acyl substituents of D-alanine.</text>
        <dbReference type="EC" id="3.4.16.4"/>
    </reaction>
</comment>
<dbReference type="SUPFAM" id="SSF53955">
    <property type="entry name" value="Lysozyme-like"/>
    <property type="match status" value="1"/>
</dbReference>
<comment type="function">
    <text evidence="1">Cell wall formation. Synthesis of cross-linked peptidoglycan from the lipid intermediates. The enzyme has a penicillin-insensitive transglycosylase N-terminal domain (formation of linear glycan strands) and a penicillin-sensitive transpeptidase C-terminal domain (cross-linking of the peptide subunits).</text>
</comment>
<evidence type="ECO:0000259" key="30">
    <source>
        <dbReference type="Pfam" id="PF00912"/>
    </source>
</evidence>
<evidence type="ECO:0000256" key="15">
    <source>
        <dbReference type="ARBA" id="ARBA00022960"/>
    </source>
</evidence>
<dbReference type="GO" id="GO:0046677">
    <property type="term" value="P:response to antibiotic"/>
    <property type="evidence" value="ECO:0007669"/>
    <property type="project" value="UniProtKB-KW"/>
</dbReference>
<comment type="similarity">
    <text evidence="5">In the N-terminal section; belongs to the glycosyltransferase 51 family.</text>
</comment>
<dbReference type="GO" id="GO:0008658">
    <property type="term" value="F:penicillin binding"/>
    <property type="evidence" value="ECO:0007669"/>
    <property type="project" value="InterPro"/>
</dbReference>
<comment type="pathway">
    <text evidence="3">Cell wall biogenesis; peptidoglycan biosynthesis.</text>
</comment>
<comment type="catalytic activity">
    <reaction evidence="25">
        <text>[GlcNAc-(1-&gt;4)-Mur2Ac(oyl-L-Ala-gamma-D-Glu-L-Lys-D-Ala-D-Ala)](n)-di-trans,octa-cis-undecaprenyl diphosphate + beta-D-GlcNAc-(1-&gt;4)-Mur2Ac(oyl-L-Ala-gamma-D-Glu-L-Lys-D-Ala-D-Ala)-di-trans,octa-cis-undecaprenyl diphosphate = [GlcNAc-(1-&gt;4)-Mur2Ac(oyl-L-Ala-gamma-D-Glu-L-Lys-D-Ala-D-Ala)](n+1)-di-trans,octa-cis-undecaprenyl diphosphate + di-trans,octa-cis-undecaprenyl diphosphate + H(+)</text>
        <dbReference type="Rhea" id="RHEA:23708"/>
        <dbReference type="Rhea" id="RHEA-COMP:9602"/>
        <dbReference type="Rhea" id="RHEA-COMP:9603"/>
        <dbReference type="ChEBI" id="CHEBI:15378"/>
        <dbReference type="ChEBI" id="CHEBI:58405"/>
        <dbReference type="ChEBI" id="CHEBI:60033"/>
        <dbReference type="ChEBI" id="CHEBI:78435"/>
        <dbReference type="EC" id="2.4.99.28"/>
    </reaction>
</comment>
<dbReference type="GO" id="GO:0008955">
    <property type="term" value="F:peptidoglycan glycosyltransferase activity"/>
    <property type="evidence" value="ECO:0007669"/>
    <property type="project" value="UniProtKB-EC"/>
</dbReference>
<keyword evidence="20" id="KW-0046">Antibiotic resistance</keyword>
<evidence type="ECO:0000256" key="19">
    <source>
        <dbReference type="ARBA" id="ARBA00023136"/>
    </source>
</evidence>
<evidence type="ECO:0000256" key="8">
    <source>
        <dbReference type="ARBA" id="ARBA00022475"/>
    </source>
</evidence>
<dbReference type="Pfam" id="PF00905">
    <property type="entry name" value="Transpeptidase"/>
    <property type="match status" value="1"/>
</dbReference>
<evidence type="ECO:0000256" key="2">
    <source>
        <dbReference type="ARBA" id="ARBA00004401"/>
    </source>
</evidence>
<evidence type="ECO:0000256" key="1">
    <source>
        <dbReference type="ARBA" id="ARBA00002624"/>
    </source>
</evidence>
<dbReference type="GO" id="GO:0009002">
    <property type="term" value="F:serine-type D-Ala-D-Ala carboxypeptidase activity"/>
    <property type="evidence" value="ECO:0007669"/>
    <property type="project" value="UniProtKB-EC"/>
</dbReference>
<dbReference type="InterPro" id="IPR001264">
    <property type="entry name" value="Glyco_trans_51"/>
</dbReference>
<keyword evidence="15" id="KW-0133">Cell shape</keyword>
<dbReference type="NCBIfam" id="TIGR02074">
    <property type="entry name" value="PBP_1a_fam"/>
    <property type="match status" value="1"/>
</dbReference>
<evidence type="ECO:0000256" key="14">
    <source>
        <dbReference type="ARBA" id="ARBA00022801"/>
    </source>
</evidence>
<evidence type="ECO:0000256" key="3">
    <source>
        <dbReference type="ARBA" id="ARBA00004752"/>
    </source>
</evidence>
<dbReference type="EC" id="2.4.99.28" evidence="24"/>
<proteinExistence type="inferred from homology"/>
<name>A0A7Y0EH97_9CLOT</name>
<dbReference type="GO" id="GO:0071555">
    <property type="term" value="P:cell wall organization"/>
    <property type="evidence" value="ECO:0007669"/>
    <property type="project" value="UniProtKB-KW"/>
</dbReference>
<gene>
    <name evidence="31" type="ORF">HBE96_11820</name>
</gene>
<keyword evidence="10" id="KW-0645">Protease</keyword>
<dbReference type="EC" id="3.4.16.4" evidence="6"/>
<dbReference type="Gene3D" id="3.40.710.10">
    <property type="entry name" value="DD-peptidase/beta-lactamase superfamily"/>
    <property type="match status" value="1"/>
</dbReference>
<dbReference type="FunFam" id="1.10.3810.10:FF:000001">
    <property type="entry name" value="Penicillin-binding protein 1A"/>
    <property type="match status" value="1"/>
</dbReference>
<keyword evidence="13 28" id="KW-0812">Transmembrane</keyword>
<evidence type="ECO:0000256" key="13">
    <source>
        <dbReference type="ARBA" id="ARBA00022692"/>
    </source>
</evidence>
<evidence type="ECO:0000259" key="29">
    <source>
        <dbReference type="Pfam" id="PF00905"/>
    </source>
</evidence>
<dbReference type="RefSeq" id="WP_169297957.1">
    <property type="nucleotide sequence ID" value="NZ_JABBNI010000021.1"/>
</dbReference>
<dbReference type="Gene3D" id="1.10.3810.10">
    <property type="entry name" value="Biosynthetic peptidoglycan transglycosylase-like"/>
    <property type="match status" value="1"/>
</dbReference>
<evidence type="ECO:0000313" key="32">
    <source>
        <dbReference type="Proteomes" id="UP000537131"/>
    </source>
</evidence>
<evidence type="ECO:0000256" key="12">
    <source>
        <dbReference type="ARBA" id="ARBA00022679"/>
    </source>
</evidence>
<keyword evidence="14" id="KW-0378">Hydrolase</keyword>
<evidence type="ECO:0000256" key="10">
    <source>
        <dbReference type="ARBA" id="ARBA00022670"/>
    </source>
</evidence>
<keyword evidence="8" id="KW-1003">Cell membrane</keyword>
<keyword evidence="11" id="KW-0328">Glycosyltransferase</keyword>
<feature type="region of interest" description="Disordered" evidence="27">
    <location>
        <begin position="681"/>
        <end position="750"/>
    </location>
</feature>
<evidence type="ECO:0000256" key="28">
    <source>
        <dbReference type="SAM" id="Phobius"/>
    </source>
</evidence>
<dbReference type="InterPro" id="IPR050396">
    <property type="entry name" value="Glycosyltr_51/Transpeptidase"/>
</dbReference>
<protein>
    <recommendedName>
        <fullName evidence="7">Penicillin-binding protein 1A</fullName>
        <ecNumber evidence="24">2.4.99.28</ecNumber>
        <ecNumber evidence="6">3.4.16.4</ecNumber>
    </recommendedName>
</protein>
<dbReference type="Proteomes" id="UP000537131">
    <property type="component" value="Unassembled WGS sequence"/>
</dbReference>
<keyword evidence="21" id="KW-0511">Multifunctional enzyme</keyword>
<dbReference type="PANTHER" id="PTHR32282">
    <property type="entry name" value="BINDING PROTEIN TRANSPEPTIDASE, PUTATIVE-RELATED"/>
    <property type="match status" value="1"/>
</dbReference>
<evidence type="ECO:0000256" key="23">
    <source>
        <dbReference type="ARBA" id="ARBA00034000"/>
    </source>
</evidence>
<dbReference type="InterPro" id="IPR023346">
    <property type="entry name" value="Lysozyme-like_dom_sf"/>
</dbReference>
<comment type="caution">
    <text evidence="31">The sequence shown here is derived from an EMBL/GenBank/DDBJ whole genome shotgun (WGS) entry which is preliminary data.</text>
</comment>
<keyword evidence="19 28" id="KW-0472">Membrane</keyword>
<evidence type="ECO:0000256" key="11">
    <source>
        <dbReference type="ARBA" id="ARBA00022676"/>
    </source>
</evidence>
<comment type="pathway">
    <text evidence="26">Glycan biosynthesis.</text>
</comment>
<keyword evidence="32" id="KW-1185">Reference proteome</keyword>
<keyword evidence="17" id="KW-0573">Peptidoglycan synthesis</keyword>
<dbReference type="EMBL" id="JABBNI010000021">
    <property type="protein sequence ID" value="NMM63352.1"/>
    <property type="molecule type" value="Genomic_DNA"/>
</dbReference>
<evidence type="ECO:0000256" key="27">
    <source>
        <dbReference type="SAM" id="MobiDB-lite"/>
    </source>
</evidence>
<evidence type="ECO:0000256" key="25">
    <source>
        <dbReference type="ARBA" id="ARBA00049902"/>
    </source>
</evidence>
<keyword evidence="9" id="KW-0121">Carboxypeptidase</keyword>
<dbReference type="GO" id="GO:0006508">
    <property type="term" value="P:proteolysis"/>
    <property type="evidence" value="ECO:0007669"/>
    <property type="project" value="UniProtKB-KW"/>
</dbReference>
<dbReference type="InterPro" id="IPR036950">
    <property type="entry name" value="PBP_transglycosylase"/>
</dbReference>
<feature type="domain" description="Glycosyl transferase family 51" evidence="30">
    <location>
        <begin position="70"/>
        <end position="246"/>
    </location>
</feature>
<evidence type="ECO:0000256" key="5">
    <source>
        <dbReference type="ARBA" id="ARBA00007739"/>
    </source>
</evidence>
<dbReference type="GO" id="GO:0008360">
    <property type="term" value="P:regulation of cell shape"/>
    <property type="evidence" value="ECO:0007669"/>
    <property type="project" value="UniProtKB-KW"/>
</dbReference>
<comment type="subcellular location">
    <subcellularLocation>
        <location evidence="2">Cell membrane</location>
        <topology evidence="2">Single-pass type II membrane protein</topology>
    </subcellularLocation>
</comment>
<feature type="compositionally biased region" description="Polar residues" evidence="27">
    <location>
        <begin position="716"/>
        <end position="750"/>
    </location>
</feature>
<evidence type="ECO:0000256" key="7">
    <source>
        <dbReference type="ARBA" id="ARBA00018638"/>
    </source>
</evidence>
<keyword evidence="16" id="KW-0735">Signal-anchor</keyword>
<dbReference type="PANTHER" id="PTHR32282:SF33">
    <property type="entry name" value="PEPTIDOGLYCAN GLYCOSYLTRANSFERASE"/>
    <property type="match status" value="1"/>
</dbReference>
<comment type="similarity">
    <text evidence="4">In the C-terminal section; belongs to the transpeptidase family.</text>
</comment>
<keyword evidence="12" id="KW-0808">Transferase</keyword>
<evidence type="ECO:0000256" key="21">
    <source>
        <dbReference type="ARBA" id="ARBA00023268"/>
    </source>
</evidence>
<dbReference type="GO" id="GO:0009252">
    <property type="term" value="P:peptidoglycan biosynthetic process"/>
    <property type="evidence" value="ECO:0007669"/>
    <property type="project" value="UniProtKB-UniPathway"/>
</dbReference>
<evidence type="ECO:0000256" key="24">
    <source>
        <dbReference type="ARBA" id="ARBA00044770"/>
    </source>
</evidence>
<evidence type="ECO:0000256" key="26">
    <source>
        <dbReference type="ARBA" id="ARBA00060592"/>
    </source>
</evidence>
<evidence type="ECO:0000313" key="31">
    <source>
        <dbReference type="EMBL" id="NMM63352.1"/>
    </source>
</evidence>
<evidence type="ECO:0000256" key="20">
    <source>
        <dbReference type="ARBA" id="ARBA00023251"/>
    </source>
</evidence>